<keyword evidence="3" id="KW-1185">Reference proteome</keyword>
<evidence type="ECO:0000256" key="1">
    <source>
        <dbReference type="SAM" id="MobiDB-lite"/>
    </source>
</evidence>
<feature type="region of interest" description="Disordered" evidence="1">
    <location>
        <begin position="583"/>
        <end position="608"/>
    </location>
</feature>
<evidence type="ECO:0000313" key="3">
    <source>
        <dbReference type="Proteomes" id="UP001154252"/>
    </source>
</evidence>
<comment type="caution">
    <text evidence="2">The sequence shown here is derived from an EMBL/GenBank/DDBJ whole genome shotgun (WGS) entry which is preliminary data.</text>
</comment>
<dbReference type="OrthoDB" id="3000060at2759"/>
<feature type="compositionally biased region" description="Basic residues" evidence="1">
    <location>
        <begin position="583"/>
        <end position="594"/>
    </location>
</feature>
<organism evidence="2 3">
    <name type="scientific">Penicillium egyptiacum</name>
    <dbReference type="NCBI Taxonomy" id="1303716"/>
    <lineage>
        <taxon>Eukaryota</taxon>
        <taxon>Fungi</taxon>
        <taxon>Dikarya</taxon>
        <taxon>Ascomycota</taxon>
        <taxon>Pezizomycotina</taxon>
        <taxon>Eurotiomycetes</taxon>
        <taxon>Eurotiomycetidae</taxon>
        <taxon>Eurotiales</taxon>
        <taxon>Aspergillaceae</taxon>
        <taxon>Penicillium</taxon>
    </lineage>
</organism>
<sequence length="608" mass="67900">MPCALTSQHSKRPLVRGGHSRLLSKLPSIFVSNTLPCIHDNTIILAATHPNLTTANPKGDGWFVSDFYAFNILLKGLGGSQTWLTAADPEKLVQRYDSFLHGNPFQGRKVCLDREILREKKITEVTVLRSSDMIAQFLEKAKEASELAKRNRAPLLLLVFCHSLPNHQLLLDAGDQSKGLSILRLKGVLEPGVCVTLITSACYSGGWTTSPDLNHTTIAAAGDGELDQATSHSWSESPSIGRFCGSVFASTLFKTLSSGASPLLEADLASDLSQAQQSLQPENPNSVQTLTYNAFCESVWRTCANSVTRLWSSQNFNFSAQDDAWEYSWTGRNGFPLADCRERWNALTSIPYSGSGELRALRDQNPSNPSFSASGPVRAGSGENVMDEMTGHIAQKRLKDMARLFRQTCPGDHNLGRETGFWGRLRGFYEYGEFEEDAAMIEGAIRFRWESALLADFIVEMLNLPVPNGDICIMWDWMAWIDVKLKTMARDNLYSWKFSVYQKLNPHFEAPSYNEQGPPFDRPVRYVVAALMDASMPEDELTASILAIIEFMNLSRACNQQRLCGDREVRQRGREWLRTVGKRARQSLSPRKRQNISDSTSCENVTMV</sequence>
<protein>
    <submittedName>
        <fullName evidence="2">Uncharacterized protein</fullName>
    </submittedName>
</protein>
<evidence type="ECO:0000313" key="2">
    <source>
        <dbReference type="EMBL" id="CAG8890706.1"/>
    </source>
</evidence>
<gene>
    <name evidence="2" type="ORF">PEGY_LOCUS2451</name>
</gene>
<dbReference type="AlphaFoldDB" id="A0A9W4P050"/>
<name>A0A9W4P050_9EURO</name>
<accession>A0A9W4P050</accession>
<feature type="compositionally biased region" description="Polar residues" evidence="1">
    <location>
        <begin position="596"/>
        <end position="608"/>
    </location>
</feature>
<proteinExistence type="predicted"/>
<reference evidence="2" key="1">
    <citation type="submission" date="2021-07" db="EMBL/GenBank/DDBJ databases">
        <authorList>
            <person name="Branca A.L. A."/>
        </authorList>
    </citation>
    <scope>NUCLEOTIDE SEQUENCE</scope>
</reference>
<dbReference type="EMBL" id="CAJVRC010000843">
    <property type="protein sequence ID" value="CAG8890706.1"/>
    <property type="molecule type" value="Genomic_DNA"/>
</dbReference>
<dbReference type="Proteomes" id="UP001154252">
    <property type="component" value="Unassembled WGS sequence"/>
</dbReference>